<reference evidence="2" key="2">
    <citation type="submission" date="2018-05" db="EMBL/GenBank/DDBJ databases">
        <title>OpunRS2 (Oryza punctata Reference Sequence Version 2).</title>
        <authorList>
            <person name="Zhang J."/>
            <person name="Kudrna D."/>
            <person name="Lee S."/>
            <person name="Talag J."/>
            <person name="Welchert J."/>
            <person name="Wing R.A."/>
        </authorList>
    </citation>
    <scope>NUCLEOTIDE SEQUENCE [LARGE SCALE GENOMIC DNA]</scope>
</reference>
<dbReference type="Proteomes" id="UP000026962">
    <property type="component" value="Chromosome 3"/>
</dbReference>
<feature type="region of interest" description="Disordered" evidence="1">
    <location>
        <begin position="38"/>
        <end position="57"/>
    </location>
</feature>
<sequence length="123" mass="14307">MWMTDVELEEAALHSGTSSSCGNIREKYSRYRGLNARDRTVSRDDDARPRTAPEGRPVSLLHRATTRHHSFNDYCSLKDEIYRKRWVEQVEYSDSSMRKGRHTDMSIAAKLINKAPRAFMVSW</sequence>
<dbReference type="HOGENOM" id="CLU_2018971_0_0_1"/>
<dbReference type="Gramene" id="OPUNC03G12010.1">
    <property type="protein sequence ID" value="OPUNC03G12010.1"/>
    <property type="gene ID" value="OPUNC03G12010"/>
</dbReference>
<evidence type="ECO:0000256" key="1">
    <source>
        <dbReference type="SAM" id="MobiDB-lite"/>
    </source>
</evidence>
<evidence type="ECO:0000313" key="2">
    <source>
        <dbReference type="EnsemblPlants" id="OPUNC03G12010.1"/>
    </source>
</evidence>
<protein>
    <submittedName>
        <fullName evidence="2">Uncharacterized protein</fullName>
    </submittedName>
</protein>
<evidence type="ECO:0000313" key="3">
    <source>
        <dbReference type="Proteomes" id="UP000026962"/>
    </source>
</evidence>
<dbReference type="AlphaFoldDB" id="A0A0E0KBZ9"/>
<dbReference type="EnsemblPlants" id="OPUNC03G12010.1">
    <property type="protein sequence ID" value="OPUNC03G12010.1"/>
    <property type="gene ID" value="OPUNC03G12010"/>
</dbReference>
<name>A0A0E0KBZ9_ORYPU</name>
<proteinExistence type="predicted"/>
<organism evidence="2">
    <name type="scientific">Oryza punctata</name>
    <name type="common">Red rice</name>
    <dbReference type="NCBI Taxonomy" id="4537"/>
    <lineage>
        <taxon>Eukaryota</taxon>
        <taxon>Viridiplantae</taxon>
        <taxon>Streptophyta</taxon>
        <taxon>Embryophyta</taxon>
        <taxon>Tracheophyta</taxon>
        <taxon>Spermatophyta</taxon>
        <taxon>Magnoliopsida</taxon>
        <taxon>Liliopsida</taxon>
        <taxon>Poales</taxon>
        <taxon>Poaceae</taxon>
        <taxon>BOP clade</taxon>
        <taxon>Oryzoideae</taxon>
        <taxon>Oryzeae</taxon>
        <taxon>Oryzinae</taxon>
        <taxon>Oryza</taxon>
    </lineage>
</organism>
<keyword evidence="3" id="KW-1185">Reference proteome</keyword>
<feature type="compositionally biased region" description="Basic and acidic residues" evidence="1">
    <location>
        <begin position="38"/>
        <end position="53"/>
    </location>
</feature>
<reference evidence="2" key="1">
    <citation type="submission" date="2015-04" db="UniProtKB">
        <authorList>
            <consortium name="EnsemblPlants"/>
        </authorList>
    </citation>
    <scope>IDENTIFICATION</scope>
</reference>
<accession>A0A0E0KBZ9</accession>